<evidence type="ECO:0008006" key="2">
    <source>
        <dbReference type="Google" id="ProtNLM"/>
    </source>
</evidence>
<sequence>MKERWDVPDYGPWTVKQGLVHVQPPFALTRRMLTARIHLDDVDEANAPLLIALGSHRQGFIPAHDVERVAGDCAVFACHAVAGDVWIYSTPIVHASRAAEPGRRRRVLQVDFSGDALPDGLEWLEV</sequence>
<dbReference type="GO" id="GO:0016706">
    <property type="term" value="F:2-oxoglutarate-dependent dioxygenase activity"/>
    <property type="evidence" value="ECO:0007669"/>
    <property type="project" value="UniProtKB-ARBA"/>
</dbReference>
<protein>
    <recommendedName>
        <fullName evidence="2">Phytanoyl-CoA dioxygenase</fullName>
    </recommendedName>
</protein>
<dbReference type="SUPFAM" id="SSF51197">
    <property type="entry name" value="Clavaminate synthase-like"/>
    <property type="match status" value="1"/>
</dbReference>
<dbReference type="Pfam" id="PF05721">
    <property type="entry name" value="PhyH"/>
    <property type="match status" value="1"/>
</dbReference>
<organism evidence="1">
    <name type="scientific">uncultured bacterium 5H7</name>
    <dbReference type="NCBI Taxonomy" id="1701327"/>
    <lineage>
        <taxon>Bacteria</taxon>
        <taxon>environmental samples</taxon>
    </lineage>
</organism>
<evidence type="ECO:0000313" key="1">
    <source>
        <dbReference type="EMBL" id="ALG05330.2"/>
    </source>
</evidence>
<dbReference type="EMBL" id="KT342858">
    <property type="protein sequence ID" value="ALG05330.2"/>
    <property type="molecule type" value="Genomic_DNA"/>
</dbReference>
<name>A0A0N9HQL3_9BACT</name>
<accession>A0A0N9HQL3</accession>
<proteinExistence type="predicted"/>
<dbReference type="InterPro" id="IPR008775">
    <property type="entry name" value="Phytyl_CoA_dOase-like"/>
</dbReference>
<dbReference type="Gene3D" id="2.60.120.620">
    <property type="entry name" value="q2cbj1_9rhob like domain"/>
    <property type="match status" value="1"/>
</dbReference>
<reference evidence="1" key="1">
    <citation type="submission" date="2016-04" db="EMBL/GenBank/DDBJ databases">
        <title>Exploring the genomic information of specific uncultured soil bacteria through a new metagenomic library-based strategy.</title>
        <authorList>
            <person name="Liu Y."/>
            <person name="Zhang R."/>
        </authorList>
    </citation>
    <scope>NUCLEOTIDE SEQUENCE</scope>
</reference>
<gene>
    <name evidence="1" type="ORF">5H7_029</name>
</gene>
<dbReference type="AlphaFoldDB" id="A0A0N9HQL3"/>